<name>A0ABV0RBE9_9TELE</name>
<dbReference type="EMBL" id="JAHRIN010042102">
    <property type="protein sequence ID" value="MEQ2205456.1"/>
    <property type="molecule type" value="Genomic_DNA"/>
</dbReference>
<organism evidence="1 2">
    <name type="scientific">Xenoophorus captivus</name>
    <dbReference type="NCBI Taxonomy" id="1517983"/>
    <lineage>
        <taxon>Eukaryota</taxon>
        <taxon>Metazoa</taxon>
        <taxon>Chordata</taxon>
        <taxon>Craniata</taxon>
        <taxon>Vertebrata</taxon>
        <taxon>Euteleostomi</taxon>
        <taxon>Actinopterygii</taxon>
        <taxon>Neopterygii</taxon>
        <taxon>Teleostei</taxon>
        <taxon>Neoteleostei</taxon>
        <taxon>Acanthomorphata</taxon>
        <taxon>Ovalentaria</taxon>
        <taxon>Atherinomorphae</taxon>
        <taxon>Cyprinodontiformes</taxon>
        <taxon>Goodeidae</taxon>
        <taxon>Xenoophorus</taxon>
    </lineage>
</organism>
<reference evidence="1 2" key="1">
    <citation type="submission" date="2021-06" db="EMBL/GenBank/DDBJ databases">
        <authorList>
            <person name="Palmer J.M."/>
        </authorList>
    </citation>
    <scope>NUCLEOTIDE SEQUENCE [LARGE SCALE GENOMIC DNA]</scope>
    <source>
        <strain evidence="1 2">XC_2019</strain>
        <tissue evidence="1">Muscle</tissue>
    </source>
</reference>
<comment type="caution">
    <text evidence="1">The sequence shown here is derived from an EMBL/GenBank/DDBJ whole genome shotgun (WGS) entry which is preliminary data.</text>
</comment>
<gene>
    <name evidence="1" type="ORF">XENOCAPTIV_030259</name>
</gene>
<sequence>RSEGPAPLALTVACLARKDKKYGHTYCTWRSYTLIVEAWDFNNETSGEYFFPSDIYVLPCFLFIVSWPSLWQHLGDIMLKVREGGLSFPNPTALFLKIHRKFF</sequence>
<evidence type="ECO:0000313" key="2">
    <source>
        <dbReference type="Proteomes" id="UP001434883"/>
    </source>
</evidence>
<feature type="non-terminal residue" evidence="1">
    <location>
        <position position="1"/>
    </location>
</feature>
<evidence type="ECO:0000313" key="1">
    <source>
        <dbReference type="EMBL" id="MEQ2205456.1"/>
    </source>
</evidence>
<protein>
    <submittedName>
        <fullName evidence="1">Uncharacterized protein</fullName>
    </submittedName>
</protein>
<keyword evidence="2" id="KW-1185">Reference proteome</keyword>
<dbReference type="Proteomes" id="UP001434883">
    <property type="component" value="Unassembled WGS sequence"/>
</dbReference>
<accession>A0ABV0RBE9</accession>
<proteinExistence type="predicted"/>